<accession>A0A0E9RZP2</accession>
<evidence type="ECO:0000256" key="1">
    <source>
        <dbReference type="SAM" id="Phobius"/>
    </source>
</evidence>
<dbReference type="EMBL" id="GBXM01075066">
    <property type="protein sequence ID" value="JAH33511.1"/>
    <property type="molecule type" value="Transcribed_RNA"/>
</dbReference>
<reference evidence="2" key="1">
    <citation type="submission" date="2014-11" db="EMBL/GenBank/DDBJ databases">
        <authorList>
            <person name="Amaro Gonzalez C."/>
        </authorList>
    </citation>
    <scope>NUCLEOTIDE SEQUENCE</scope>
</reference>
<keyword evidence="1" id="KW-1133">Transmembrane helix</keyword>
<keyword evidence="1" id="KW-0812">Transmembrane</keyword>
<keyword evidence="1" id="KW-0472">Membrane</keyword>
<proteinExistence type="predicted"/>
<evidence type="ECO:0000313" key="2">
    <source>
        <dbReference type="EMBL" id="JAH34709.1"/>
    </source>
</evidence>
<sequence length="43" mass="5018">MKVFHTLNGFLPLTVCIEYCALWNLCFVAVQITMMCTFVRRFG</sequence>
<dbReference type="AlphaFoldDB" id="A0A0E9RZP2"/>
<name>A0A0E9RZP2_ANGAN</name>
<protein>
    <submittedName>
        <fullName evidence="2">Uncharacterized protein</fullName>
    </submittedName>
</protein>
<organism evidence="2">
    <name type="scientific">Anguilla anguilla</name>
    <name type="common">European freshwater eel</name>
    <name type="synonym">Muraena anguilla</name>
    <dbReference type="NCBI Taxonomy" id="7936"/>
    <lineage>
        <taxon>Eukaryota</taxon>
        <taxon>Metazoa</taxon>
        <taxon>Chordata</taxon>
        <taxon>Craniata</taxon>
        <taxon>Vertebrata</taxon>
        <taxon>Euteleostomi</taxon>
        <taxon>Actinopterygii</taxon>
        <taxon>Neopterygii</taxon>
        <taxon>Teleostei</taxon>
        <taxon>Anguilliformes</taxon>
        <taxon>Anguillidae</taxon>
        <taxon>Anguilla</taxon>
    </lineage>
</organism>
<dbReference type="EMBL" id="GBXM01073868">
    <property type="protein sequence ID" value="JAH34709.1"/>
    <property type="molecule type" value="Transcribed_RNA"/>
</dbReference>
<reference evidence="2" key="2">
    <citation type="journal article" date="2015" name="Fish Shellfish Immunol.">
        <title>Early steps in the European eel (Anguilla anguilla)-Vibrio vulnificus interaction in the gills: Role of the RtxA13 toxin.</title>
        <authorList>
            <person name="Callol A."/>
            <person name="Pajuelo D."/>
            <person name="Ebbesson L."/>
            <person name="Teles M."/>
            <person name="MacKenzie S."/>
            <person name="Amaro C."/>
        </authorList>
    </citation>
    <scope>NUCLEOTIDE SEQUENCE</scope>
</reference>
<feature type="transmembrane region" description="Helical" evidence="1">
    <location>
        <begin position="21"/>
        <end position="39"/>
    </location>
</feature>